<feature type="domain" description="Response regulatory" evidence="4">
    <location>
        <begin position="4"/>
        <end position="122"/>
    </location>
</feature>
<dbReference type="SUPFAM" id="SSF52172">
    <property type="entry name" value="CheY-like"/>
    <property type="match status" value="1"/>
</dbReference>
<dbReference type="InterPro" id="IPR001789">
    <property type="entry name" value="Sig_transdc_resp-reg_receiver"/>
</dbReference>
<reference evidence="6 7" key="1">
    <citation type="submission" date="2020-01" db="EMBL/GenBank/DDBJ databases">
        <title>Genome analysis of Anaerocolumna sp. CBA3638.</title>
        <authorList>
            <person name="Kim J."/>
            <person name="Roh S.W."/>
        </authorList>
    </citation>
    <scope>NUCLEOTIDE SEQUENCE [LARGE SCALE GENOMIC DNA]</scope>
    <source>
        <strain evidence="6 7">CBA3638</strain>
    </source>
</reference>
<dbReference type="Pfam" id="PF04397">
    <property type="entry name" value="LytTR"/>
    <property type="match status" value="1"/>
</dbReference>
<dbReference type="InterPro" id="IPR007492">
    <property type="entry name" value="LytTR_DNA-bd_dom"/>
</dbReference>
<dbReference type="PROSITE" id="PS50110">
    <property type="entry name" value="RESPONSE_REGULATORY"/>
    <property type="match status" value="1"/>
</dbReference>
<dbReference type="GO" id="GO:0003677">
    <property type="term" value="F:DNA binding"/>
    <property type="evidence" value="ECO:0007669"/>
    <property type="project" value="InterPro"/>
</dbReference>
<dbReference type="PANTHER" id="PTHR37299">
    <property type="entry name" value="TRANSCRIPTIONAL REGULATOR-RELATED"/>
    <property type="match status" value="1"/>
</dbReference>
<dbReference type="PROSITE" id="PS50930">
    <property type="entry name" value="HTH_LYTTR"/>
    <property type="match status" value="1"/>
</dbReference>
<dbReference type="Gene3D" id="3.40.50.2300">
    <property type="match status" value="1"/>
</dbReference>
<feature type="domain" description="HTH LytTR-type" evidence="5">
    <location>
        <begin position="143"/>
        <end position="231"/>
    </location>
</feature>
<proteinExistence type="predicted"/>
<keyword evidence="7" id="KW-1185">Reference proteome</keyword>
<protein>
    <recommendedName>
        <fullName evidence="1">Stage 0 sporulation protein A homolog</fullName>
    </recommendedName>
</protein>
<keyword evidence="3" id="KW-0597">Phosphoprotein</keyword>
<evidence type="ECO:0000313" key="7">
    <source>
        <dbReference type="Proteomes" id="UP000464314"/>
    </source>
</evidence>
<dbReference type="RefSeq" id="WP_161837095.1">
    <property type="nucleotide sequence ID" value="NZ_CP048000.1"/>
</dbReference>
<dbReference type="SMART" id="SM00448">
    <property type="entry name" value="REC"/>
    <property type="match status" value="1"/>
</dbReference>
<organism evidence="6 7">
    <name type="scientific">Anaerocolumna sedimenticola</name>
    <dbReference type="NCBI Taxonomy" id="2696063"/>
    <lineage>
        <taxon>Bacteria</taxon>
        <taxon>Bacillati</taxon>
        <taxon>Bacillota</taxon>
        <taxon>Clostridia</taxon>
        <taxon>Lachnospirales</taxon>
        <taxon>Lachnospiraceae</taxon>
        <taxon>Anaerocolumna</taxon>
    </lineage>
</organism>
<dbReference type="Proteomes" id="UP000464314">
    <property type="component" value="Chromosome"/>
</dbReference>
<dbReference type="GO" id="GO:0000156">
    <property type="term" value="F:phosphorelay response regulator activity"/>
    <property type="evidence" value="ECO:0007669"/>
    <property type="project" value="InterPro"/>
</dbReference>
<dbReference type="PANTHER" id="PTHR37299:SF1">
    <property type="entry name" value="STAGE 0 SPORULATION PROTEIN A HOMOLOG"/>
    <property type="match status" value="1"/>
</dbReference>
<dbReference type="Pfam" id="PF00072">
    <property type="entry name" value="Response_reg"/>
    <property type="match status" value="1"/>
</dbReference>
<feature type="modified residue" description="4-aspartylphosphate" evidence="3">
    <location>
        <position position="59"/>
    </location>
</feature>
<evidence type="ECO:0000256" key="1">
    <source>
        <dbReference type="ARBA" id="ARBA00018672"/>
    </source>
</evidence>
<evidence type="ECO:0000259" key="5">
    <source>
        <dbReference type="PROSITE" id="PS50930"/>
    </source>
</evidence>
<gene>
    <name evidence="6" type="ORF">Ana3638_05250</name>
</gene>
<dbReference type="Gene3D" id="2.40.50.1020">
    <property type="entry name" value="LytTr DNA-binding domain"/>
    <property type="match status" value="1"/>
</dbReference>
<dbReference type="SMART" id="SM00850">
    <property type="entry name" value="LytTR"/>
    <property type="match status" value="1"/>
</dbReference>
<dbReference type="EMBL" id="CP048000">
    <property type="protein sequence ID" value="QHQ60259.1"/>
    <property type="molecule type" value="Genomic_DNA"/>
</dbReference>
<evidence type="ECO:0000313" key="6">
    <source>
        <dbReference type="EMBL" id="QHQ60259.1"/>
    </source>
</evidence>
<dbReference type="InterPro" id="IPR011006">
    <property type="entry name" value="CheY-like_superfamily"/>
</dbReference>
<sequence length="236" mass="28143">MVVQIAVCDDEKIFLEDLVSQISTQFLENDNEIHINSYMDGKKLLEASEKIPFDILFLDIEMPGINGIEVAEKIRATNPFVSIIFITNRDDLVFQSIRYRPFRFIRKHWLKEELPEATEAIIKKIKDDNQYYTVSFNNSTMQIRITDIMYIESYKHDIFLYTEDEKHRIKSNLHKMEKEFEVYGFIRVHSGFLVNYRYIYSIDKTKVILNNKDMVPLSRYRIETVKQKLQLFTRGT</sequence>
<accession>A0A6P1TJG5</accession>
<dbReference type="InterPro" id="IPR046947">
    <property type="entry name" value="LytR-like"/>
</dbReference>
<evidence type="ECO:0000256" key="3">
    <source>
        <dbReference type="PROSITE-ProRule" id="PRU00169"/>
    </source>
</evidence>
<dbReference type="KEGG" id="anr:Ana3638_05250"/>
<name>A0A6P1TJG5_9FIRM</name>
<dbReference type="AlphaFoldDB" id="A0A6P1TJG5"/>
<evidence type="ECO:0000256" key="2">
    <source>
        <dbReference type="ARBA" id="ARBA00024867"/>
    </source>
</evidence>
<evidence type="ECO:0000259" key="4">
    <source>
        <dbReference type="PROSITE" id="PS50110"/>
    </source>
</evidence>
<comment type="function">
    <text evidence="2">May play the central regulatory role in sporulation. It may be an element of the effector pathway responsible for the activation of sporulation genes in response to nutritional stress. Spo0A may act in concert with spo0H (a sigma factor) to control the expression of some genes that are critical to the sporulation process.</text>
</comment>